<gene>
    <name evidence="2" type="ORF">VFH_V055960</name>
</gene>
<dbReference type="AlphaFoldDB" id="A0AAV1AUH1"/>
<dbReference type="EMBL" id="OX451740">
    <property type="protein sequence ID" value="CAI8612888.1"/>
    <property type="molecule type" value="Genomic_DNA"/>
</dbReference>
<feature type="region of interest" description="Disordered" evidence="1">
    <location>
        <begin position="55"/>
        <end position="81"/>
    </location>
</feature>
<protein>
    <submittedName>
        <fullName evidence="2">Uncharacterized protein</fullName>
    </submittedName>
</protein>
<evidence type="ECO:0000313" key="2">
    <source>
        <dbReference type="EMBL" id="CAI8612888.1"/>
    </source>
</evidence>
<evidence type="ECO:0000313" key="3">
    <source>
        <dbReference type="Proteomes" id="UP001157006"/>
    </source>
</evidence>
<sequence>METSRKRATHQHHRSSSPTFEQQREHALKGNMSMFSETKCCYYLLETVPLPGPTWSSSEPSVLADPPPSSSSSSFIEASVGSEMGENNQGSLYTWWIGFLEGLDGKKTIEKNEVVMEHSKGATSFESKFVDAIDVGCCDDWLIVPTMEMDLGEIVVVP</sequence>
<name>A0AAV1AUH1_VICFA</name>
<accession>A0AAV1AUH1</accession>
<feature type="region of interest" description="Disordered" evidence="1">
    <location>
        <begin position="1"/>
        <end position="26"/>
    </location>
</feature>
<organism evidence="2 3">
    <name type="scientific">Vicia faba</name>
    <name type="common">Broad bean</name>
    <name type="synonym">Faba vulgaris</name>
    <dbReference type="NCBI Taxonomy" id="3906"/>
    <lineage>
        <taxon>Eukaryota</taxon>
        <taxon>Viridiplantae</taxon>
        <taxon>Streptophyta</taxon>
        <taxon>Embryophyta</taxon>
        <taxon>Tracheophyta</taxon>
        <taxon>Spermatophyta</taxon>
        <taxon>Magnoliopsida</taxon>
        <taxon>eudicotyledons</taxon>
        <taxon>Gunneridae</taxon>
        <taxon>Pentapetalae</taxon>
        <taxon>rosids</taxon>
        <taxon>fabids</taxon>
        <taxon>Fabales</taxon>
        <taxon>Fabaceae</taxon>
        <taxon>Papilionoideae</taxon>
        <taxon>50 kb inversion clade</taxon>
        <taxon>NPAAA clade</taxon>
        <taxon>Hologalegina</taxon>
        <taxon>IRL clade</taxon>
        <taxon>Fabeae</taxon>
        <taxon>Vicia</taxon>
    </lineage>
</organism>
<reference evidence="2 3" key="1">
    <citation type="submission" date="2023-01" db="EMBL/GenBank/DDBJ databases">
        <authorList>
            <person name="Kreplak J."/>
        </authorList>
    </citation>
    <scope>NUCLEOTIDE SEQUENCE [LARGE SCALE GENOMIC DNA]</scope>
</reference>
<dbReference type="Proteomes" id="UP001157006">
    <property type="component" value="Chromosome 5"/>
</dbReference>
<proteinExistence type="predicted"/>
<evidence type="ECO:0000256" key="1">
    <source>
        <dbReference type="SAM" id="MobiDB-lite"/>
    </source>
</evidence>
<feature type="compositionally biased region" description="Basic residues" evidence="1">
    <location>
        <begin position="1"/>
        <end position="15"/>
    </location>
</feature>
<keyword evidence="3" id="KW-1185">Reference proteome</keyword>